<keyword evidence="6" id="KW-0732">Signal</keyword>
<evidence type="ECO:0000259" key="7">
    <source>
        <dbReference type="Pfam" id="PF03561"/>
    </source>
</evidence>
<organism evidence="8 9">
    <name type="scientific">Vombatus ursinus</name>
    <name type="common">Common wombat</name>
    <dbReference type="NCBI Taxonomy" id="29139"/>
    <lineage>
        <taxon>Eukaryota</taxon>
        <taxon>Metazoa</taxon>
        <taxon>Chordata</taxon>
        <taxon>Craniata</taxon>
        <taxon>Vertebrata</taxon>
        <taxon>Euteleostomi</taxon>
        <taxon>Mammalia</taxon>
        <taxon>Metatheria</taxon>
        <taxon>Diprotodontia</taxon>
        <taxon>Vombatidae</taxon>
        <taxon>Vombatus</taxon>
    </lineage>
</organism>
<dbReference type="NCBIfam" id="TIGR02961">
    <property type="entry name" value="allantoicase"/>
    <property type="match status" value="1"/>
</dbReference>
<comment type="function">
    <text evidence="1">The function of this enzyme is unclear as allantoicase activity is not known to exist in mammals.</text>
</comment>
<dbReference type="InterPro" id="IPR008979">
    <property type="entry name" value="Galactose-bd-like_sf"/>
</dbReference>
<protein>
    <recommendedName>
        <fullName evidence="3">Probable inactive allantoicase</fullName>
    </recommendedName>
    <alternativeName>
        <fullName evidence="4">Allantoate amidinohydrolase</fullName>
    </alternativeName>
</protein>
<feature type="compositionally biased region" description="Basic and acidic residues" evidence="5">
    <location>
        <begin position="66"/>
        <end position="75"/>
    </location>
</feature>
<dbReference type="Gene3D" id="2.60.120.260">
    <property type="entry name" value="Galactose-binding domain-like"/>
    <property type="match status" value="2"/>
</dbReference>
<reference evidence="8" key="2">
    <citation type="submission" date="2025-08" db="UniProtKB">
        <authorList>
            <consortium name="Ensembl"/>
        </authorList>
    </citation>
    <scope>IDENTIFICATION</scope>
</reference>
<reference evidence="9" key="1">
    <citation type="submission" date="2018-12" db="EMBL/GenBank/DDBJ databases">
        <authorList>
            <person name="Yazar S."/>
        </authorList>
    </citation>
    <scope>NUCLEOTIDE SEQUENCE [LARGE SCALE GENOMIC DNA]</scope>
</reference>
<feature type="compositionally biased region" description="Basic and acidic residues" evidence="5">
    <location>
        <begin position="45"/>
        <end position="54"/>
    </location>
</feature>
<dbReference type="GO" id="GO:0004037">
    <property type="term" value="F:allantoicase activity"/>
    <property type="evidence" value="ECO:0007669"/>
    <property type="project" value="InterPro"/>
</dbReference>
<evidence type="ECO:0000256" key="4">
    <source>
        <dbReference type="ARBA" id="ARBA00031078"/>
    </source>
</evidence>
<feature type="region of interest" description="Disordered" evidence="5">
    <location>
        <begin position="44"/>
        <end position="113"/>
    </location>
</feature>
<dbReference type="HAMAP" id="MF_00813">
    <property type="entry name" value="Allantoicase"/>
    <property type="match status" value="1"/>
</dbReference>
<reference evidence="8" key="3">
    <citation type="submission" date="2025-09" db="UniProtKB">
        <authorList>
            <consortium name="Ensembl"/>
        </authorList>
    </citation>
    <scope>IDENTIFICATION</scope>
</reference>
<feature type="signal peptide" evidence="6">
    <location>
        <begin position="1"/>
        <end position="25"/>
    </location>
</feature>
<dbReference type="Pfam" id="PF03561">
    <property type="entry name" value="Allantoicase"/>
    <property type="match status" value="2"/>
</dbReference>
<dbReference type="GeneTree" id="ENSGT00390000001793"/>
<proteinExistence type="inferred from homology"/>
<dbReference type="Ensembl" id="ENSVURT00010014979.1">
    <property type="protein sequence ID" value="ENSVURP00010013165.1"/>
    <property type="gene ID" value="ENSVURG00010010129.1"/>
</dbReference>
<evidence type="ECO:0000256" key="2">
    <source>
        <dbReference type="ARBA" id="ARBA00009242"/>
    </source>
</evidence>
<dbReference type="InterPro" id="IPR008160">
    <property type="entry name" value="Collagen"/>
</dbReference>
<feature type="chain" id="PRO_5021388572" description="Probable inactive allantoicase" evidence="6">
    <location>
        <begin position="26"/>
        <end position="563"/>
    </location>
</feature>
<sequence>MKRDLVFLGTLISLVFLSLLRSGSPQHLAEEACSVQILVPGLKGDAGEKGEKGSPGRPGRVGPSGEKGDMGDRGQKGSVGRHGKIGPIGSKGEKGEMGDVGPPGPNGEPGIPCECSQLRKAIGEMDNQVAQLTTELKFIKNGRMADYPKEGKTDEIPNFIQFTDLASEHVGGKVLFATDDFFAPAENLLKKHRPSYKPKEYTEFGKWMDGWETRRRRTPGHDWCIIQLGIQGLIHGFDADTAFFTGNHAPRISIQAACLQNEDIPNIPPRGTKLGCAATAEEFEAIEKLESENWHCLVPMEELKPGYSGSNHNYFPTSSHQRWTHLRLNIFPDGGLARLRVYGTGQKDWSSADPKELIDLVSIVNGGACVGYSNAHFGHPKNLIGIGKSKSMADGWETARRLDRPPIIETDKDGVLLVPGSEWAIFRLAHPGVVTQIEIDTHHFKGNYPDTCKLDGCILTTPEEEEGILQKWHLPNVKWKPLLSVTKLSSNKKHFFDSVALQLQNVITHVKITIAPDGGLSRLRLWGFPSSICLLRPSERVLSSRRFPVIVPLRAMSSTFKIT</sequence>
<evidence type="ECO:0000256" key="6">
    <source>
        <dbReference type="SAM" id="SignalP"/>
    </source>
</evidence>
<dbReference type="AlphaFoldDB" id="A0A4X2KV14"/>
<dbReference type="PANTHER" id="PTHR12045">
    <property type="entry name" value="ALLANTOICASE"/>
    <property type="match status" value="1"/>
</dbReference>
<keyword evidence="9" id="KW-1185">Reference proteome</keyword>
<feature type="domain" description="Allantoicase" evidence="7">
    <location>
        <begin position="366"/>
        <end position="528"/>
    </location>
</feature>
<gene>
    <name evidence="8" type="primary">ALLC</name>
</gene>
<accession>A0A4X2KV14</accession>
<dbReference type="FunFam" id="2.60.120.260:FF:000077">
    <property type="entry name" value="Probable allantoicase"/>
    <property type="match status" value="1"/>
</dbReference>
<dbReference type="SUPFAM" id="SSF49785">
    <property type="entry name" value="Galactose-binding domain-like"/>
    <property type="match status" value="2"/>
</dbReference>
<dbReference type="PANTHER" id="PTHR12045:SF3">
    <property type="entry name" value="INACTIVE ALLANTOICASE-RELATED"/>
    <property type="match status" value="1"/>
</dbReference>
<dbReference type="Pfam" id="PF01391">
    <property type="entry name" value="Collagen"/>
    <property type="match status" value="1"/>
</dbReference>
<dbReference type="InterPro" id="IPR015908">
    <property type="entry name" value="Allantoicase_dom"/>
</dbReference>
<comment type="similarity">
    <text evidence="2">Belongs to the allantoicase family.</text>
</comment>
<dbReference type="STRING" id="29139.ENSVURP00010013165"/>
<evidence type="ECO:0000256" key="3">
    <source>
        <dbReference type="ARBA" id="ARBA00029559"/>
    </source>
</evidence>
<dbReference type="GO" id="GO:0000256">
    <property type="term" value="P:allantoin catabolic process"/>
    <property type="evidence" value="ECO:0007669"/>
    <property type="project" value="InterPro"/>
</dbReference>
<evidence type="ECO:0000313" key="9">
    <source>
        <dbReference type="Proteomes" id="UP000314987"/>
    </source>
</evidence>
<feature type="domain" description="Allantoicase" evidence="7">
    <location>
        <begin position="171"/>
        <end position="344"/>
    </location>
</feature>
<evidence type="ECO:0000256" key="1">
    <source>
        <dbReference type="ARBA" id="ARBA00003893"/>
    </source>
</evidence>
<dbReference type="Proteomes" id="UP000314987">
    <property type="component" value="Unassembled WGS sequence"/>
</dbReference>
<evidence type="ECO:0000313" key="8">
    <source>
        <dbReference type="Ensembl" id="ENSVURP00010013165.1"/>
    </source>
</evidence>
<evidence type="ECO:0000256" key="5">
    <source>
        <dbReference type="SAM" id="MobiDB-lite"/>
    </source>
</evidence>
<feature type="compositionally biased region" description="Low complexity" evidence="5">
    <location>
        <begin position="55"/>
        <end position="64"/>
    </location>
</feature>
<dbReference type="InterPro" id="IPR005164">
    <property type="entry name" value="Allantoicase"/>
</dbReference>
<name>A0A4X2KV14_VOMUR</name>
<dbReference type="FunFam" id="2.60.120.260:FF:000085">
    <property type="entry name" value="probable allantoicase"/>
    <property type="match status" value="1"/>
</dbReference>